<dbReference type="Pfam" id="PF24924">
    <property type="entry name" value="DUF7745"/>
    <property type="match status" value="1"/>
</dbReference>
<sequence>MASRKTIRINLVAISPQLKDLVSELPDHAQFNKKHGHLLNLVTTGFKEDMMRVLFQFFDPKHHCFTFPDYQLVPTLEEFSKILGIPILDQVPFSGLEKMPKAEEVAAALHMTKSDIETNWVTRSGTKGLLAKFLISKAREFLKVVNVHAFEDVLALLIYGLVLFPNPDQFIDVNAIKIFLTHNPVPTLLGDVLHSLHTRTMKRQGTLMCCIPLLSRWFISHLPQSILKNDQNLKWSQRIMALSHLDIRWCSNLRENVIIIDRCGEFPNVPLMGIRGGIVFDYDNDSQGLRQRFVRAWGMVKRSNLGKKNSIPMEPYLRWVRARARELVMPYLAVGLLIVESEVEGGTSQTIPYPDRPTDVEELKRSWTQLREERDTFEAQFNAERKKVLELTSQLNEERRLNAYLRPKRSRPWET</sequence>
<organism evidence="2 3">
    <name type="scientific">Pisum sativum</name>
    <name type="common">Garden pea</name>
    <name type="synonym">Lathyrus oleraceus</name>
    <dbReference type="NCBI Taxonomy" id="3888"/>
    <lineage>
        <taxon>Eukaryota</taxon>
        <taxon>Viridiplantae</taxon>
        <taxon>Streptophyta</taxon>
        <taxon>Embryophyta</taxon>
        <taxon>Tracheophyta</taxon>
        <taxon>Spermatophyta</taxon>
        <taxon>Magnoliopsida</taxon>
        <taxon>eudicotyledons</taxon>
        <taxon>Gunneridae</taxon>
        <taxon>Pentapetalae</taxon>
        <taxon>rosids</taxon>
        <taxon>fabids</taxon>
        <taxon>Fabales</taxon>
        <taxon>Fabaceae</taxon>
        <taxon>Papilionoideae</taxon>
        <taxon>50 kb inversion clade</taxon>
        <taxon>NPAAA clade</taxon>
        <taxon>Hologalegina</taxon>
        <taxon>IRL clade</taxon>
        <taxon>Fabeae</taxon>
        <taxon>Lathyrus</taxon>
    </lineage>
</organism>
<accession>A0A9D5B0M4</accession>
<evidence type="ECO:0000313" key="2">
    <source>
        <dbReference type="EMBL" id="KAI5429188.1"/>
    </source>
</evidence>
<protein>
    <recommendedName>
        <fullName evidence="1">DUF7745 domain-containing protein</fullName>
    </recommendedName>
</protein>
<dbReference type="PANTHER" id="PTHR48154:SF1">
    <property type="entry name" value="PROTEIN, PUTATIVE-RELATED"/>
    <property type="match status" value="1"/>
</dbReference>
<evidence type="ECO:0000259" key="1">
    <source>
        <dbReference type="Pfam" id="PF24924"/>
    </source>
</evidence>
<name>A0A9D5B0M4_PEA</name>
<dbReference type="AlphaFoldDB" id="A0A9D5B0M4"/>
<keyword evidence="3" id="KW-1185">Reference proteome</keyword>
<feature type="domain" description="DUF7745" evidence="1">
    <location>
        <begin position="18"/>
        <end position="280"/>
    </location>
</feature>
<dbReference type="EMBL" id="JAMSHJ010000003">
    <property type="protein sequence ID" value="KAI5429188.1"/>
    <property type="molecule type" value="Genomic_DNA"/>
</dbReference>
<dbReference type="Proteomes" id="UP001058974">
    <property type="component" value="Chromosome 3"/>
</dbReference>
<dbReference type="InterPro" id="IPR056647">
    <property type="entry name" value="DUF7745"/>
</dbReference>
<dbReference type="Gramene" id="Psat03G0397600-T1">
    <property type="protein sequence ID" value="KAI5429188.1"/>
    <property type="gene ID" value="KIW84_033976"/>
</dbReference>
<reference evidence="2 3" key="1">
    <citation type="journal article" date="2022" name="Nat. Genet.">
        <title>Improved pea reference genome and pan-genome highlight genomic features and evolutionary characteristics.</title>
        <authorList>
            <person name="Yang T."/>
            <person name="Liu R."/>
            <person name="Luo Y."/>
            <person name="Hu S."/>
            <person name="Wang D."/>
            <person name="Wang C."/>
            <person name="Pandey M.K."/>
            <person name="Ge S."/>
            <person name="Xu Q."/>
            <person name="Li N."/>
            <person name="Li G."/>
            <person name="Huang Y."/>
            <person name="Saxena R.K."/>
            <person name="Ji Y."/>
            <person name="Li M."/>
            <person name="Yan X."/>
            <person name="He Y."/>
            <person name="Liu Y."/>
            <person name="Wang X."/>
            <person name="Xiang C."/>
            <person name="Varshney R.K."/>
            <person name="Ding H."/>
            <person name="Gao S."/>
            <person name="Zong X."/>
        </authorList>
    </citation>
    <scope>NUCLEOTIDE SEQUENCE [LARGE SCALE GENOMIC DNA]</scope>
    <source>
        <strain evidence="2 3">cv. Zhongwan 6</strain>
    </source>
</reference>
<proteinExistence type="predicted"/>
<evidence type="ECO:0000313" key="3">
    <source>
        <dbReference type="Proteomes" id="UP001058974"/>
    </source>
</evidence>
<dbReference type="PANTHER" id="PTHR48154">
    <property type="entry name" value="PROTEIN, PUTATIVE-RELATED"/>
    <property type="match status" value="1"/>
</dbReference>
<comment type="caution">
    <text evidence="2">The sequence shown here is derived from an EMBL/GenBank/DDBJ whole genome shotgun (WGS) entry which is preliminary data.</text>
</comment>
<gene>
    <name evidence="2" type="ORF">KIW84_033976</name>
</gene>